<dbReference type="GO" id="GO:0004559">
    <property type="term" value="F:alpha-mannosidase activity"/>
    <property type="evidence" value="ECO:0007669"/>
    <property type="project" value="InterPro"/>
</dbReference>
<dbReference type="EnsemblMetazoa" id="GAUT018384-RA">
    <property type="protein sequence ID" value="GAUT018384-PA"/>
    <property type="gene ID" value="GAUT018384"/>
</dbReference>
<dbReference type="AlphaFoldDB" id="A0A1A9UWS6"/>
<dbReference type="Gene3D" id="2.70.98.30">
    <property type="entry name" value="Golgi alpha-mannosidase II, domain 4"/>
    <property type="match status" value="1"/>
</dbReference>
<dbReference type="GO" id="GO:0005764">
    <property type="term" value="C:lysosome"/>
    <property type="evidence" value="ECO:0007669"/>
    <property type="project" value="TreeGrafter"/>
</dbReference>
<reference evidence="2" key="1">
    <citation type="submission" date="2020-05" db="UniProtKB">
        <authorList>
            <consortium name="EnsemblMetazoa"/>
        </authorList>
    </citation>
    <scope>IDENTIFICATION</scope>
    <source>
        <strain evidence="2">TTRI</strain>
    </source>
</reference>
<dbReference type="InterPro" id="IPR011013">
    <property type="entry name" value="Gal_mutarotase_sf_dom"/>
</dbReference>
<proteinExistence type="predicted"/>
<dbReference type="Proteomes" id="UP000078200">
    <property type="component" value="Unassembled WGS sequence"/>
</dbReference>
<keyword evidence="3" id="KW-1185">Reference proteome</keyword>
<dbReference type="GO" id="GO:0030246">
    <property type="term" value="F:carbohydrate binding"/>
    <property type="evidence" value="ECO:0007669"/>
    <property type="project" value="InterPro"/>
</dbReference>
<sequence length="358" mass="41457">MNNVSQDVEQTFQYYEGEHSGAYIFLTDNTTTKNVEMNQVKLNIYEGPLVKEVHQYFNDWISQVIRIYEDVNRLLGPIPIDDDIGKEVITKFRSGISNGGIFYTDSNGREMIKRTQMGNKKLQTYKEENVPIYYPVNGRLVLEEEGKGARMAVLNDRAQGGSSTEEGALELMLHRRLLRDDNLGVGEALNETENGRGLVTRGKLYMILNSGYKEPAVEERLTQQEIHLPIWLFFSRPFDQQRKGIEVRSLEPFMSYETLLPLKYLVDCLESAPIIFDLQPFLVSLKDEEILETTLDGNMLLKDMKRFKFQKGGEPTDKLEYYTTKHKPVEEKLKYKEQSLEITLSPMQIRTFRVKHSD</sequence>
<name>A0A1A9UWS6_GLOAU</name>
<evidence type="ECO:0000313" key="3">
    <source>
        <dbReference type="Proteomes" id="UP000078200"/>
    </source>
</evidence>
<dbReference type="PANTHER" id="PTHR11607:SF3">
    <property type="entry name" value="LYSOSOMAL ALPHA-MANNOSIDASE"/>
    <property type="match status" value="1"/>
</dbReference>
<evidence type="ECO:0000259" key="1">
    <source>
        <dbReference type="Pfam" id="PF07748"/>
    </source>
</evidence>
<dbReference type="SUPFAM" id="SSF74650">
    <property type="entry name" value="Galactose mutarotase-like"/>
    <property type="match status" value="1"/>
</dbReference>
<dbReference type="STRING" id="7395.A0A1A9UWS6"/>
<dbReference type="GO" id="GO:0006013">
    <property type="term" value="P:mannose metabolic process"/>
    <property type="evidence" value="ECO:0007669"/>
    <property type="project" value="InterPro"/>
</dbReference>
<dbReference type="PANTHER" id="PTHR11607">
    <property type="entry name" value="ALPHA-MANNOSIDASE"/>
    <property type="match status" value="1"/>
</dbReference>
<protein>
    <recommendedName>
        <fullName evidence="1">Glycosyl hydrolase family 38 C-terminal domain-containing protein</fullName>
    </recommendedName>
</protein>
<dbReference type="InterPro" id="IPR050843">
    <property type="entry name" value="Glycosyl_Hydrlase_38"/>
</dbReference>
<evidence type="ECO:0000313" key="2">
    <source>
        <dbReference type="EnsemblMetazoa" id="GAUT018384-PA"/>
    </source>
</evidence>
<accession>A0A1A9UWS6</accession>
<dbReference type="Gene3D" id="2.60.40.1360">
    <property type="match status" value="1"/>
</dbReference>
<feature type="domain" description="Glycosyl hydrolase family 38 C-terminal" evidence="1">
    <location>
        <begin position="6"/>
        <end position="182"/>
    </location>
</feature>
<dbReference type="VEuPathDB" id="VectorBase:GAUT018384"/>
<organism evidence="2 3">
    <name type="scientific">Glossina austeni</name>
    <name type="common">Savannah tsetse fly</name>
    <dbReference type="NCBI Taxonomy" id="7395"/>
    <lineage>
        <taxon>Eukaryota</taxon>
        <taxon>Metazoa</taxon>
        <taxon>Ecdysozoa</taxon>
        <taxon>Arthropoda</taxon>
        <taxon>Hexapoda</taxon>
        <taxon>Insecta</taxon>
        <taxon>Pterygota</taxon>
        <taxon>Neoptera</taxon>
        <taxon>Endopterygota</taxon>
        <taxon>Diptera</taxon>
        <taxon>Brachycera</taxon>
        <taxon>Muscomorpha</taxon>
        <taxon>Hippoboscoidea</taxon>
        <taxon>Glossinidae</taxon>
        <taxon>Glossina</taxon>
    </lineage>
</organism>
<dbReference type="Pfam" id="PF07748">
    <property type="entry name" value="Glyco_hydro_38C"/>
    <property type="match status" value="1"/>
</dbReference>
<dbReference type="InterPro" id="IPR011682">
    <property type="entry name" value="Glyco_hydro_38_C"/>
</dbReference>